<reference evidence="6 7" key="1">
    <citation type="submission" date="2024-02" db="EMBL/GenBank/DDBJ databases">
        <title>The whole genome sequence of five bacterial samples isolated from Abu Dhabi Sabkha-shore region.</title>
        <authorList>
            <person name="Sudalaimuthuasari N."/>
            <person name="Sarfraz B."/>
            <person name="Tuyisabe J.D."/>
            <person name="Mugisha Ntwali L.D.M."/>
            <person name="Ali A.I.A.A."/>
            <person name="Almansoori S.Z.A."/>
            <person name="Alajami H.S.A."/>
            <person name="Almeqbaali A.A.S."/>
            <person name="Kundu B."/>
            <person name="Saeed E.E."/>
            <person name="Sukumarinath V."/>
            <person name="Mishra A.K."/>
            <person name="Hazzouri K.M."/>
            <person name="Almaskari R."/>
            <person name="Sharma A.K."/>
            <person name="Amiri K.M.A."/>
        </authorList>
    </citation>
    <scope>NUCLEOTIDE SEQUENCE [LARGE SCALE GENOMIC DNA]</scope>
    <source>
        <strain evidence="7">kcgeb_sd</strain>
    </source>
</reference>
<evidence type="ECO:0000259" key="4">
    <source>
        <dbReference type="Pfam" id="PF07804"/>
    </source>
</evidence>
<feature type="domain" description="HipA N-terminal subdomain 1" evidence="5">
    <location>
        <begin position="12"/>
        <end position="94"/>
    </location>
</feature>
<dbReference type="InterPro" id="IPR017508">
    <property type="entry name" value="HipA_N1"/>
</dbReference>
<accession>A0ABZ2D6Z9</accession>
<dbReference type="EMBL" id="CP144918">
    <property type="protein sequence ID" value="WWA48087.1"/>
    <property type="molecule type" value="Genomic_DNA"/>
</dbReference>
<proteinExistence type="inferred from homology"/>
<dbReference type="InterPro" id="IPR052028">
    <property type="entry name" value="HipA_Ser/Thr_kinase"/>
</dbReference>
<sequence>MPEAIVALGEGKRIVGRLRFETDGRRQHSQFEYAAEWLAAPDRFALSPGLPLREGGHFSAGRGDRRSALPGCFSDAAPDSWGRALMTKALGGGLSEFDYLVLSDDRTRQGALRFLGDDMESLSDLTPPIPRLVELDRLRALAHRFERDPGGTEEEVRDLAGVAGSLGGARPKANVEGDGHLWIAKFTSAQDTKPVERVEVATLKLAAKCSLRVAEARLEMRDSDSPIALIRRFDRRGNTRIPYISARTALDWDSDEGGFYTDIADVIRQISSKPSDDLHELWRRIVFTILVSNKDDHLKNHGFIYAGGDRWRLSPAFDINPSPSRNRILETGIIQGGSFDASLDIAFEACEFFDLTLASAKLEAFRLAKTIAGNWKRALLEEGCTSADVQSYANAFEHSESELALANGEEGTV</sequence>
<dbReference type="InterPro" id="IPR012893">
    <property type="entry name" value="HipA-like_C"/>
</dbReference>
<evidence type="ECO:0000313" key="6">
    <source>
        <dbReference type="EMBL" id="WWA48087.1"/>
    </source>
</evidence>
<evidence type="ECO:0000256" key="1">
    <source>
        <dbReference type="ARBA" id="ARBA00010164"/>
    </source>
</evidence>
<keyword evidence="7" id="KW-1185">Reference proteome</keyword>
<comment type="similarity">
    <text evidence="1">Belongs to the HipA Ser/Thr kinase family.</text>
</comment>
<feature type="domain" description="HipA-like C-terminal" evidence="4">
    <location>
        <begin position="165"/>
        <end position="337"/>
    </location>
</feature>
<dbReference type="Gene3D" id="1.10.1070.20">
    <property type="match status" value="1"/>
</dbReference>
<keyword evidence="2" id="KW-0808">Transferase</keyword>
<dbReference type="Proteomes" id="UP001335183">
    <property type="component" value="Chromosome"/>
</dbReference>
<dbReference type="PANTHER" id="PTHR37419">
    <property type="entry name" value="SERINE/THREONINE-PROTEIN KINASE TOXIN HIPA"/>
    <property type="match status" value="1"/>
</dbReference>
<keyword evidence="3" id="KW-0418">Kinase</keyword>
<organism evidence="6 7">
    <name type="scientific">Pelagerythrobacter marensis</name>
    <dbReference type="NCBI Taxonomy" id="543877"/>
    <lineage>
        <taxon>Bacteria</taxon>
        <taxon>Pseudomonadati</taxon>
        <taxon>Pseudomonadota</taxon>
        <taxon>Alphaproteobacteria</taxon>
        <taxon>Sphingomonadales</taxon>
        <taxon>Erythrobacteraceae</taxon>
        <taxon>Pelagerythrobacter</taxon>
    </lineage>
</organism>
<evidence type="ECO:0000313" key="7">
    <source>
        <dbReference type="Proteomes" id="UP001335183"/>
    </source>
</evidence>
<evidence type="ECO:0000259" key="5">
    <source>
        <dbReference type="Pfam" id="PF13657"/>
    </source>
</evidence>
<evidence type="ECO:0000256" key="3">
    <source>
        <dbReference type="ARBA" id="ARBA00022777"/>
    </source>
</evidence>
<evidence type="ECO:0000256" key="2">
    <source>
        <dbReference type="ARBA" id="ARBA00022679"/>
    </source>
</evidence>
<dbReference type="Pfam" id="PF07804">
    <property type="entry name" value="HipA_C"/>
    <property type="match status" value="1"/>
</dbReference>
<dbReference type="Pfam" id="PF13657">
    <property type="entry name" value="Couple_hipA"/>
    <property type="match status" value="1"/>
</dbReference>
<dbReference type="RefSeq" id="WP_338446973.1">
    <property type="nucleotide sequence ID" value="NZ_CP144918.1"/>
</dbReference>
<name>A0ABZ2D6Z9_9SPHN</name>
<dbReference type="PANTHER" id="PTHR37419:SF8">
    <property type="entry name" value="TOXIN YJJJ"/>
    <property type="match status" value="1"/>
</dbReference>
<protein>
    <submittedName>
        <fullName evidence="6">Type II toxin-antitoxin system HipA family toxin</fullName>
    </submittedName>
</protein>
<gene>
    <name evidence="6" type="ORF">V5F89_04055</name>
</gene>